<dbReference type="EMBL" id="JACBZI010000001">
    <property type="protein sequence ID" value="NYI08816.1"/>
    <property type="molecule type" value="Genomic_DNA"/>
</dbReference>
<sequence length="332" mass="34560">MSRLLAALVALPFLAGGVTAALTADRGEVVLTFTDPEVVESSGLVVRDGLLSTINDSGDTGRVFTVALDGAGAGDTVGVTRFAESPVDMEALAPAGPGEVWVGDIGDNGAARGSVSVTRVPVGRGERSGTFPTYELVYADGPRDAETLLAHPRTGRLYVVSKQIFGGVLYAAPRRLDPDRPNRLRPVADAIPIATDGAFWPDGKHLVVRGYARAVVYAWPSMRAVGDLSLPDQDQGEGIAVTPDGRVLVSTEGQFTDVLEVRLPRDVRQAVEPTPEPAEPSATPEGEADATDETAAEDAATAGGLASLGVVMAVFVGLIALLGVVGWVVRRR</sequence>
<evidence type="ECO:0000256" key="1">
    <source>
        <dbReference type="SAM" id="MobiDB-lite"/>
    </source>
</evidence>
<feature type="chain" id="PRO_5030966556" description="WD40 repeat domain-containing protein" evidence="3">
    <location>
        <begin position="21"/>
        <end position="332"/>
    </location>
</feature>
<evidence type="ECO:0000313" key="4">
    <source>
        <dbReference type="EMBL" id="NYI08816.1"/>
    </source>
</evidence>
<organism evidence="4 5">
    <name type="scientific">Nocardioides marinus</name>
    <dbReference type="NCBI Taxonomy" id="374514"/>
    <lineage>
        <taxon>Bacteria</taxon>
        <taxon>Bacillati</taxon>
        <taxon>Actinomycetota</taxon>
        <taxon>Actinomycetes</taxon>
        <taxon>Propionibacteriales</taxon>
        <taxon>Nocardioidaceae</taxon>
        <taxon>Nocardioides</taxon>
    </lineage>
</organism>
<proteinExistence type="predicted"/>
<reference evidence="4 5" key="1">
    <citation type="submission" date="2020-07" db="EMBL/GenBank/DDBJ databases">
        <title>Sequencing the genomes of 1000 actinobacteria strains.</title>
        <authorList>
            <person name="Klenk H.-P."/>
        </authorList>
    </citation>
    <scope>NUCLEOTIDE SEQUENCE [LARGE SCALE GENOMIC DNA]</scope>
    <source>
        <strain evidence="4 5">DSM 18248</strain>
    </source>
</reference>
<name>A0A7Z0C381_9ACTN</name>
<evidence type="ECO:0000256" key="2">
    <source>
        <dbReference type="SAM" id="Phobius"/>
    </source>
</evidence>
<keyword evidence="5" id="KW-1185">Reference proteome</keyword>
<feature type="signal peptide" evidence="3">
    <location>
        <begin position="1"/>
        <end position="20"/>
    </location>
</feature>
<dbReference type="AlphaFoldDB" id="A0A7Z0C381"/>
<evidence type="ECO:0000256" key="3">
    <source>
        <dbReference type="SAM" id="SignalP"/>
    </source>
</evidence>
<accession>A0A7Z0C381</accession>
<keyword evidence="2" id="KW-0812">Transmembrane</keyword>
<feature type="region of interest" description="Disordered" evidence="1">
    <location>
        <begin position="266"/>
        <end position="296"/>
    </location>
</feature>
<keyword evidence="2" id="KW-0472">Membrane</keyword>
<evidence type="ECO:0008006" key="6">
    <source>
        <dbReference type="Google" id="ProtNLM"/>
    </source>
</evidence>
<dbReference type="RefSeq" id="WP_179529879.1">
    <property type="nucleotide sequence ID" value="NZ_BAAAPP010000002.1"/>
</dbReference>
<gene>
    <name evidence="4" type="ORF">BKA05_000331</name>
</gene>
<feature type="compositionally biased region" description="Acidic residues" evidence="1">
    <location>
        <begin position="286"/>
        <end position="296"/>
    </location>
</feature>
<comment type="caution">
    <text evidence="4">The sequence shown here is derived from an EMBL/GenBank/DDBJ whole genome shotgun (WGS) entry which is preliminary data.</text>
</comment>
<dbReference type="SUPFAM" id="SSF63829">
    <property type="entry name" value="Calcium-dependent phosphotriesterase"/>
    <property type="match status" value="1"/>
</dbReference>
<keyword evidence="3" id="KW-0732">Signal</keyword>
<keyword evidence="2" id="KW-1133">Transmembrane helix</keyword>
<feature type="transmembrane region" description="Helical" evidence="2">
    <location>
        <begin position="305"/>
        <end position="329"/>
    </location>
</feature>
<evidence type="ECO:0000313" key="5">
    <source>
        <dbReference type="Proteomes" id="UP000537326"/>
    </source>
</evidence>
<protein>
    <recommendedName>
        <fullName evidence="6">WD40 repeat domain-containing protein</fullName>
    </recommendedName>
</protein>
<dbReference type="Proteomes" id="UP000537326">
    <property type="component" value="Unassembled WGS sequence"/>
</dbReference>